<dbReference type="RefSeq" id="XP_025394370.1">
    <property type="nucleotide sequence ID" value="XM_025539760.1"/>
</dbReference>
<accession>A0A317UWU9</accession>
<keyword evidence="1" id="KW-1133">Transmembrane helix</keyword>
<gene>
    <name evidence="2" type="ORF">BO70DRAFT_302664</name>
</gene>
<proteinExistence type="predicted"/>
<feature type="non-terminal residue" evidence="2">
    <location>
        <position position="1"/>
    </location>
</feature>
<dbReference type="AlphaFoldDB" id="A0A317UWU9"/>
<dbReference type="EMBL" id="MSFL01000055">
    <property type="protein sequence ID" value="PWY64982.1"/>
    <property type="molecule type" value="Genomic_DNA"/>
</dbReference>
<sequence>YIFINKFIILMIFVNNIIYIFYKLNYQKFNKFKQELIILFKFKDLEEINLFLNI</sequence>
<evidence type="ECO:0000313" key="2">
    <source>
        <dbReference type="EMBL" id="PWY64982.1"/>
    </source>
</evidence>
<organism evidence="2 3">
    <name type="scientific">Aspergillus heteromorphus CBS 117.55</name>
    <dbReference type="NCBI Taxonomy" id="1448321"/>
    <lineage>
        <taxon>Eukaryota</taxon>
        <taxon>Fungi</taxon>
        <taxon>Dikarya</taxon>
        <taxon>Ascomycota</taxon>
        <taxon>Pezizomycotina</taxon>
        <taxon>Eurotiomycetes</taxon>
        <taxon>Eurotiomycetidae</taxon>
        <taxon>Eurotiales</taxon>
        <taxon>Aspergillaceae</taxon>
        <taxon>Aspergillus</taxon>
        <taxon>Aspergillus subgen. Circumdati</taxon>
    </lineage>
</organism>
<evidence type="ECO:0000313" key="3">
    <source>
        <dbReference type="Proteomes" id="UP000247233"/>
    </source>
</evidence>
<dbReference type="GeneID" id="37061997"/>
<dbReference type="Proteomes" id="UP000247233">
    <property type="component" value="Unassembled WGS sequence"/>
</dbReference>
<protein>
    <submittedName>
        <fullName evidence="2">Uncharacterized protein</fullName>
    </submittedName>
</protein>
<comment type="caution">
    <text evidence="2">The sequence shown here is derived from an EMBL/GenBank/DDBJ whole genome shotgun (WGS) entry which is preliminary data.</text>
</comment>
<name>A0A317UWU9_9EURO</name>
<feature type="transmembrane region" description="Helical" evidence="1">
    <location>
        <begin position="6"/>
        <end position="24"/>
    </location>
</feature>
<evidence type="ECO:0000256" key="1">
    <source>
        <dbReference type="SAM" id="Phobius"/>
    </source>
</evidence>
<keyword evidence="3" id="KW-1185">Reference proteome</keyword>
<dbReference type="VEuPathDB" id="FungiDB:BO70DRAFT_302664"/>
<keyword evidence="1" id="KW-0472">Membrane</keyword>
<reference evidence="2 3" key="1">
    <citation type="submission" date="2016-12" db="EMBL/GenBank/DDBJ databases">
        <title>The genomes of Aspergillus section Nigri reveals drivers in fungal speciation.</title>
        <authorList>
            <consortium name="DOE Joint Genome Institute"/>
            <person name="Vesth T.C."/>
            <person name="Nybo J."/>
            <person name="Theobald S."/>
            <person name="Brandl J."/>
            <person name="Frisvad J.C."/>
            <person name="Nielsen K.F."/>
            <person name="Lyhne E.K."/>
            <person name="Kogle M.E."/>
            <person name="Kuo A."/>
            <person name="Riley R."/>
            <person name="Clum A."/>
            <person name="Nolan M."/>
            <person name="Lipzen A."/>
            <person name="Salamov A."/>
            <person name="Henrissat B."/>
            <person name="Wiebenga A."/>
            <person name="De Vries R.P."/>
            <person name="Grigoriev I.V."/>
            <person name="Mortensen U.H."/>
            <person name="Andersen M.R."/>
            <person name="Baker S.E."/>
        </authorList>
    </citation>
    <scope>NUCLEOTIDE SEQUENCE [LARGE SCALE GENOMIC DNA]</scope>
    <source>
        <strain evidence="2 3">CBS 117.55</strain>
    </source>
</reference>
<keyword evidence="1" id="KW-0812">Transmembrane</keyword>